<dbReference type="Proteomes" id="UP000247409">
    <property type="component" value="Unassembled WGS sequence"/>
</dbReference>
<sequence>MTHAAITPSASEDRRGVLSGSTMQISKITSATVDIKPLEHPSSSKHRPTCPFASLVSPADAIHSEDAVAITADTNAETTAATTTVNVSHRQCPRWVRVLRFSARYVAKQVLLRSAKNIFGHAMRSMCPALQAAPKQL</sequence>
<organism evidence="2 3">
    <name type="scientific">Gracilariopsis chorda</name>
    <dbReference type="NCBI Taxonomy" id="448386"/>
    <lineage>
        <taxon>Eukaryota</taxon>
        <taxon>Rhodophyta</taxon>
        <taxon>Florideophyceae</taxon>
        <taxon>Rhodymeniophycidae</taxon>
        <taxon>Gracilariales</taxon>
        <taxon>Gracilariaceae</taxon>
        <taxon>Gracilariopsis</taxon>
    </lineage>
</organism>
<dbReference type="EMBL" id="NBIV01000018">
    <property type="protein sequence ID" value="PXF47919.1"/>
    <property type="molecule type" value="Genomic_DNA"/>
</dbReference>
<reference evidence="2 3" key="1">
    <citation type="journal article" date="2018" name="Mol. Biol. Evol.">
        <title>Analysis of the draft genome of the red seaweed Gracilariopsis chorda provides insights into genome size evolution in Rhodophyta.</title>
        <authorList>
            <person name="Lee J."/>
            <person name="Yang E.C."/>
            <person name="Graf L."/>
            <person name="Yang J.H."/>
            <person name="Qiu H."/>
            <person name="Zel Zion U."/>
            <person name="Chan C.X."/>
            <person name="Stephens T.G."/>
            <person name="Weber A.P.M."/>
            <person name="Boo G.H."/>
            <person name="Boo S.M."/>
            <person name="Kim K.M."/>
            <person name="Shin Y."/>
            <person name="Jung M."/>
            <person name="Lee S.J."/>
            <person name="Yim H.S."/>
            <person name="Lee J.H."/>
            <person name="Bhattacharya D."/>
            <person name="Yoon H.S."/>
        </authorList>
    </citation>
    <scope>NUCLEOTIDE SEQUENCE [LARGE SCALE GENOMIC DNA]</scope>
    <source>
        <strain evidence="2 3">SKKU-2015</strain>
        <tissue evidence="2">Whole body</tissue>
    </source>
</reference>
<accession>A0A2V3J0P1</accession>
<dbReference type="AlphaFoldDB" id="A0A2V3J0P1"/>
<gene>
    <name evidence="2" type="ORF">BWQ96_02305</name>
</gene>
<dbReference type="OrthoDB" id="10484227at2759"/>
<keyword evidence="3" id="KW-1185">Reference proteome</keyword>
<protein>
    <submittedName>
        <fullName evidence="2">Uncharacterized protein</fullName>
    </submittedName>
</protein>
<feature type="region of interest" description="Disordered" evidence="1">
    <location>
        <begin position="1"/>
        <end position="20"/>
    </location>
</feature>
<proteinExistence type="predicted"/>
<name>A0A2V3J0P1_9FLOR</name>
<evidence type="ECO:0000256" key="1">
    <source>
        <dbReference type="SAM" id="MobiDB-lite"/>
    </source>
</evidence>
<evidence type="ECO:0000313" key="3">
    <source>
        <dbReference type="Proteomes" id="UP000247409"/>
    </source>
</evidence>
<comment type="caution">
    <text evidence="2">The sequence shown here is derived from an EMBL/GenBank/DDBJ whole genome shotgun (WGS) entry which is preliminary data.</text>
</comment>
<evidence type="ECO:0000313" key="2">
    <source>
        <dbReference type="EMBL" id="PXF47919.1"/>
    </source>
</evidence>